<feature type="signal peptide" evidence="1">
    <location>
        <begin position="1"/>
        <end position="28"/>
    </location>
</feature>
<dbReference type="Gene3D" id="2.50.20.10">
    <property type="entry name" value="Lipoprotein localisation LolA/LolB/LppX"/>
    <property type="match status" value="1"/>
</dbReference>
<keyword evidence="1" id="KW-0732">Signal</keyword>
<dbReference type="InterPro" id="IPR010752">
    <property type="entry name" value="DUF1329"/>
</dbReference>
<organism evidence="2 3">
    <name type="scientific">Marinobacterium nitratireducens</name>
    <dbReference type="NCBI Taxonomy" id="518897"/>
    <lineage>
        <taxon>Bacteria</taxon>
        <taxon>Pseudomonadati</taxon>
        <taxon>Pseudomonadota</taxon>
        <taxon>Gammaproteobacteria</taxon>
        <taxon>Oceanospirillales</taxon>
        <taxon>Oceanospirillaceae</taxon>
        <taxon>Marinobacterium</taxon>
    </lineage>
</organism>
<evidence type="ECO:0000313" key="3">
    <source>
        <dbReference type="Proteomes" id="UP000599578"/>
    </source>
</evidence>
<reference evidence="2 3" key="1">
    <citation type="journal article" date="2014" name="Int. J. Syst. Evol. Microbiol.">
        <title>Complete genome sequence of Corynebacterium casei LMG S-19264T (=DSM 44701T), isolated from a smear-ripened cheese.</title>
        <authorList>
            <consortium name="US DOE Joint Genome Institute (JGI-PGF)"/>
            <person name="Walter F."/>
            <person name="Albersmeier A."/>
            <person name="Kalinowski J."/>
            <person name="Ruckert C."/>
        </authorList>
    </citation>
    <scope>NUCLEOTIDE SEQUENCE [LARGE SCALE GENOMIC DNA]</scope>
    <source>
        <strain evidence="2 3">CGMCC 1.7286</strain>
    </source>
</reference>
<dbReference type="Proteomes" id="UP000599578">
    <property type="component" value="Unassembled WGS sequence"/>
</dbReference>
<feature type="chain" id="PRO_5037609950" description="Outer membrane lipoprotein-sorting protein" evidence="1">
    <location>
        <begin position="29"/>
        <end position="457"/>
    </location>
</feature>
<gene>
    <name evidence="2" type="ORF">GCM10011348_13250</name>
</gene>
<sequence>MKKNNGLRTVATVLSMTLAATLAQTAQAAITEEEAARLGADLTPVGAERAGNADGSIPEWTGGLTQVPDGWQRGEDRPDFFAGEKPTVVITADNMAEHADRLTEGMKAMLKQYPEFRIPVYPTHRTAAWPEYVYENIRQQATQAKFAADGDALENVWGAVPFPIPQNGKEVIRNHQTRFVGTYREVPSAVENTLYNNGQRLEWTFSNQVHFTYYDPNVSAADREQGMMWKYSSTMLSPSRDSGEGILLLEGLNPTVNPRQAWTYDPGERRVRRAPNFAFDTPDRPVNTIDDYDMFNGSLERYDFKLLGKREMYVPYNNNELNKTTHSIEETYQLPVINSDLTRYELHRVWVVEASLKPDARHIYSKRVFYVDEDTWTILATDKYDNNGNLWRVAYHYPVTAPEVPVTAGGIWVHYDLKVGAYYSLMGVQGQKVAQVFDGQPPESSYYSSAAMRRRGR</sequence>
<dbReference type="Pfam" id="PF07044">
    <property type="entry name" value="DUF1329"/>
    <property type="match status" value="1"/>
</dbReference>
<comment type="caution">
    <text evidence="2">The sequence shown here is derived from an EMBL/GenBank/DDBJ whole genome shotgun (WGS) entry which is preliminary data.</text>
</comment>
<dbReference type="EMBL" id="BMLT01000003">
    <property type="protein sequence ID" value="GGO79303.1"/>
    <property type="molecule type" value="Genomic_DNA"/>
</dbReference>
<evidence type="ECO:0000313" key="2">
    <source>
        <dbReference type="EMBL" id="GGO79303.1"/>
    </source>
</evidence>
<dbReference type="AlphaFoldDB" id="A0A918DQY2"/>
<protein>
    <recommendedName>
        <fullName evidence="4">Outer membrane lipoprotein-sorting protein</fullName>
    </recommendedName>
</protein>
<keyword evidence="3" id="KW-1185">Reference proteome</keyword>
<proteinExistence type="predicted"/>
<dbReference type="RefSeq" id="WP_188859695.1">
    <property type="nucleotide sequence ID" value="NZ_BMLT01000003.1"/>
</dbReference>
<evidence type="ECO:0008006" key="4">
    <source>
        <dbReference type="Google" id="ProtNLM"/>
    </source>
</evidence>
<dbReference type="CDD" id="cd16329">
    <property type="entry name" value="LolA_like"/>
    <property type="match status" value="1"/>
</dbReference>
<name>A0A918DQY2_9GAMM</name>
<accession>A0A918DQY2</accession>
<evidence type="ECO:0000256" key="1">
    <source>
        <dbReference type="SAM" id="SignalP"/>
    </source>
</evidence>